<evidence type="ECO:0000259" key="2">
    <source>
        <dbReference type="Pfam" id="PF10223"/>
    </source>
</evidence>
<proteinExistence type="inferred from homology"/>
<feature type="domain" description="Menorin-like" evidence="2">
    <location>
        <begin position="5"/>
        <end position="241"/>
    </location>
</feature>
<name>A0A8J5JFP9_9STRA</name>
<reference evidence="3" key="1">
    <citation type="submission" date="2021-01" db="EMBL/GenBank/DDBJ databases">
        <title>Phytophthora aleatoria, a newly-described species from Pinus radiata is distinct from Phytophthora cactorum isolates based on comparative genomics.</title>
        <authorList>
            <person name="Mcdougal R."/>
            <person name="Panda P."/>
            <person name="Williams N."/>
            <person name="Studholme D.J."/>
        </authorList>
    </citation>
    <scope>NUCLEOTIDE SEQUENCE</scope>
    <source>
        <strain evidence="3">NZFS 4037</strain>
    </source>
</reference>
<dbReference type="PANTHER" id="PTHR21184:SF6">
    <property type="entry name" value="CONSERVED PLASMA MEMBRANE PROTEIN"/>
    <property type="match status" value="1"/>
</dbReference>
<accession>A0A8J5JFP9</accession>
<sequence>MTPLEYRWAHAVNSNALLAAVQCQIQEAKQRHFATSDFVNAIEADIIWSEAKGTPVMGHPPATDGDLTLAHFLDAMLELAAKFQSSMPSNETPLIVKLDFKSSRAFEKSIEELAKFVAQYPFSKGIFINADILPGPANSNLVAFDAATFLKQVNDLGECDSGKHRHKLVLSVGWTTANANEEEIHREYSSAMADDMLRVLKPYGDSVTVTFPLRATSVRKSWPALRPLLEPKNFGFTLWWAITQMSDDELEWLFSTLELETHEDGNGGQTTYAGQTFYDIKGFDSFLARRGYSPSTKLQN</sequence>
<dbReference type="GO" id="GO:0005615">
    <property type="term" value="C:extracellular space"/>
    <property type="evidence" value="ECO:0007669"/>
    <property type="project" value="TreeGrafter"/>
</dbReference>
<evidence type="ECO:0000256" key="1">
    <source>
        <dbReference type="ARBA" id="ARBA00044953"/>
    </source>
</evidence>
<dbReference type="InterPro" id="IPR019356">
    <property type="entry name" value="Menorin_dom"/>
</dbReference>
<evidence type="ECO:0000313" key="4">
    <source>
        <dbReference type="Proteomes" id="UP000709295"/>
    </source>
</evidence>
<dbReference type="PANTHER" id="PTHR21184">
    <property type="entry name" value="MENORIN (DENDRITIC BRANCHING PROTEIN)"/>
    <property type="match status" value="1"/>
</dbReference>
<gene>
    <name evidence="3" type="ORF">JG688_00002048</name>
</gene>
<organism evidence="3 4">
    <name type="scientific">Phytophthora aleatoria</name>
    <dbReference type="NCBI Taxonomy" id="2496075"/>
    <lineage>
        <taxon>Eukaryota</taxon>
        <taxon>Sar</taxon>
        <taxon>Stramenopiles</taxon>
        <taxon>Oomycota</taxon>
        <taxon>Peronosporomycetes</taxon>
        <taxon>Peronosporales</taxon>
        <taxon>Peronosporaceae</taxon>
        <taxon>Phytophthora</taxon>
    </lineage>
</organism>
<evidence type="ECO:0000313" key="3">
    <source>
        <dbReference type="EMBL" id="KAG6975771.1"/>
    </source>
</evidence>
<dbReference type="Proteomes" id="UP000709295">
    <property type="component" value="Unassembled WGS sequence"/>
</dbReference>
<dbReference type="Pfam" id="PF10223">
    <property type="entry name" value="Menorin_N"/>
    <property type="match status" value="1"/>
</dbReference>
<keyword evidence="4" id="KW-1185">Reference proteome</keyword>
<protein>
    <recommendedName>
        <fullName evidence="2">Menorin-like domain-containing protein</fullName>
    </recommendedName>
</protein>
<comment type="similarity">
    <text evidence="1">Belongs to the menorin family.</text>
</comment>
<dbReference type="AlphaFoldDB" id="A0A8J5JFP9"/>
<comment type="caution">
    <text evidence="3">The sequence shown here is derived from an EMBL/GenBank/DDBJ whole genome shotgun (WGS) entry which is preliminary data.</text>
</comment>
<dbReference type="EMBL" id="JAENGY010000051">
    <property type="protein sequence ID" value="KAG6975771.1"/>
    <property type="molecule type" value="Genomic_DNA"/>
</dbReference>